<dbReference type="AlphaFoldDB" id="X1SI39"/>
<feature type="non-terminal residue" evidence="1">
    <location>
        <position position="30"/>
    </location>
</feature>
<gene>
    <name evidence="1" type="ORF">S12H4_25522</name>
</gene>
<accession>X1SI39</accession>
<proteinExistence type="predicted"/>
<sequence length="30" mass="3198">DEIVNVGNRYFNGKVIPINFMDSGGGPSIS</sequence>
<evidence type="ECO:0000313" key="1">
    <source>
        <dbReference type="EMBL" id="GAI75055.1"/>
    </source>
</evidence>
<organism evidence="1">
    <name type="scientific">marine sediment metagenome</name>
    <dbReference type="NCBI Taxonomy" id="412755"/>
    <lineage>
        <taxon>unclassified sequences</taxon>
        <taxon>metagenomes</taxon>
        <taxon>ecological metagenomes</taxon>
    </lineage>
</organism>
<reference evidence="1" key="1">
    <citation type="journal article" date="2014" name="Front. Microbiol.">
        <title>High frequency of phylogenetically diverse reductive dehalogenase-homologous genes in deep subseafloor sedimentary metagenomes.</title>
        <authorList>
            <person name="Kawai M."/>
            <person name="Futagami T."/>
            <person name="Toyoda A."/>
            <person name="Takaki Y."/>
            <person name="Nishi S."/>
            <person name="Hori S."/>
            <person name="Arai W."/>
            <person name="Tsubouchi T."/>
            <person name="Morono Y."/>
            <person name="Uchiyama I."/>
            <person name="Ito T."/>
            <person name="Fujiyama A."/>
            <person name="Inagaki F."/>
            <person name="Takami H."/>
        </authorList>
    </citation>
    <scope>NUCLEOTIDE SEQUENCE</scope>
    <source>
        <strain evidence="1">Expedition CK06-06</strain>
    </source>
</reference>
<protein>
    <submittedName>
        <fullName evidence="1">Uncharacterized protein</fullName>
    </submittedName>
</protein>
<comment type="caution">
    <text evidence="1">The sequence shown here is derived from an EMBL/GenBank/DDBJ whole genome shotgun (WGS) entry which is preliminary data.</text>
</comment>
<name>X1SI39_9ZZZZ</name>
<dbReference type="EMBL" id="BARW01014375">
    <property type="protein sequence ID" value="GAI75055.1"/>
    <property type="molecule type" value="Genomic_DNA"/>
</dbReference>
<feature type="non-terminal residue" evidence="1">
    <location>
        <position position="1"/>
    </location>
</feature>